<dbReference type="InterPro" id="IPR007867">
    <property type="entry name" value="GMC_OxRtase_C"/>
</dbReference>
<keyword evidence="4" id="KW-0560">Oxidoreductase</keyword>
<evidence type="ECO:0000256" key="1">
    <source>
        <dbReference type="ARBA" id="ARBA00010790"/>
    </source>
</evidence>
<feature type="domain" description="Glucose-methanol-choline oxidoreductase C-terminal" evidence="6">
    <location>
        <begin position="509"/>
        <end position="638"/>
    </location>
</feature>
<evidence type="ECO:0000259" key="6">
    <source>
        <dbReference type="Pfam" id="PF05199"/>
    </source>
</evidence>
<keyword evidence="3" id="KW-0274">FAD</keyword>
<dbReference type="GO" id="GO:0046577">
    <property type="term" value="F:long-chain-alcohol oxidase activity"/>
    <property type="evidence" value="ECO:0007669"/>
    <property type="project" value="UniProtKB-EC"/>
</dbReference>
<evidence type="ECO:0000313" key="7">
    <source>
        <dbReference type="EMBL" id="CAA9495720.1"/>
    </source>
</evidence>
<accession>A0A6J4SCJ9</accession>
<evidence type="ECO:0000259" key="5">
    <source>
        <dbReference type="Pfam" id="PF00732"/>
    </source>
</evidence>
<reference evidence="7" key="1">
    <citation type="submission" date="2020-02" db="EMBL/GenBank/DDBJ databases">
        <authorList>
            <person name="Meier V. D."/>
        </authorList>
    </citation>
    <scope>NUCLEOTIDE SEQUENCE</scope>
    <source>
        <strain evidence="7">AVDCRST_MAG85</strain>
    </source>
</reference>
<dbReference type="EMBL" id="CADCVT010000160">
    <property type="protein sequence ID" value="CAA9495720.1"/>
    <property type="molecule type" value="Genomic_DNA"/>
</dbReference>
<dbReference type="AlphaFoldDB" id="A0A6J4SCJ9"/>
<dbReference type="Pfam" id="PF13618">
    <property type="entry name" value="Gluconate_2-dh3"/>
    <property type="match status" value="1"/>
</dbReference>
<dbReference type="InterPro" id="IPR000172">
    <property type="entry name" value="GMC_OxRdtase_N"/>
</dbReference>
<dbReference type="InterPro" id="IPR036188">
    <property type="entry name" value="FAD/NAD-bd_sf"/>
</dbReference>
<proteinExistence type="inferred from homology"/>
<dbReference type="GO" id="GO:0016020">
    <property type="term" value="C:membrane"/>
    <property type="evidence" value="ECO:0007669"/>
    <property type="project" value="UniProtKB-SubCell"/>
</dbReference>
<dbReference type="Gene3D" id="3.50.50.60">
    <property type="entry name" value="FAD/NAD(P)-binding domain"/>
    <property type="match status" value="2"/>
</dbReference>
<dbReference type="Pfam" id="PF05199">
    <property type="entry name" value="GMC_oxred_C"/>
    <property type="match status" value="1"/>
</dbReference>
<dbReference type="InterPro" id="IPR027056">
    <property type="entry name" value="Gluconate_2DH_su3"/>
</dbReference>
<name>A0A6J4SCJ9_9ACTN</name>
<dbReference type="PANTHER" id="PTHR46056">
    <property type="entry name" value="LONG-CHAIN-ALCOHOL OXIDASE"/>
    <property type="match status" value="1"/>
</dbReference>
<dbReference type="SUPFAM" id="SSF51905">
    <property type="entry name" value="FAD/NAD(P)-binding domain"/>
    <property type="match status" value="1"/>
</dbReference>
<evidence type="ECO:0000256" key="3">
    <source>
        <dbReference type="ARBA" id="ARBA00022827"/>
    </source>
</evidence>
<protein>
    <submittedName>
        <fullName evidence="7">Uncharacterized protein</fullName>
    </submittedName>
</protein>
<sequence length="650" mass="68699">MDLSARQRRSLTAICDTFAPGADGVPSASALGVPDAIAEALDLNPRATERKQFGLALAAFDSKPMTAAGGGGWNRFSDLPQDKREAVLRSYADSRLMPKRGLFHGLRRAALIHYYGLPARDGGASPVWGAIDYPGPLGKNPDAPPKALTPAEPQAQMECDVVVVGSGAGGGTVAGVLAAKGLDVIVVEAGGYYDDEDFDGGELDGLRRFYLNGGGMATDDGNIALAAGAVLGGGTVVNYTTSFPTPDYVRKEWATHGVPDFDGQAYETATQAVMERLGVNAEHSAANPKDAILERGMRELGFHVEPIIRNVGPACDQGIDCGRCGFGCRRGAKRSVTKTWLQDAFEAGARILVRTKVDTVIVEAGAARGISCTTADGRSVRINARGVVSAAGALHSPALLKRSGLENRNIGQHLRLHPVTVVQGWFDEEVRPWEGTMQARYSDEHANLDGDGYGVKYESGPLNPSLLLPFLPWQSATQHFEYMAAAKFSAACGIIVRDRGEGEVKVGRDGQPVVREQLAEVDRGHLRTGIEGAARILEAAGAQRIFGSSAKLVEYRPGQSGSLASFMAESDAVGYENGQVALGSFHIMGSARMGGSPVNAACNPDGETWEVRNLWVCDGSSFPTAPGVNPMISIESIAHMNAQKIAARLG</sequence>
<keyword evidence="2" id="KW-0285">Flavoprotein</keyword>
<organism evidence="7">
    <name type="scientific">uncultured Solirubrobacteraceae bacterium</name>
    <dbReference type="NCBI Taxonomy" id="1162706"/>
    <lineage>
        <taxon>Bacteria</taxon>
        <taxon>Bacillati</taxon>
        <taxon>Actinomycetota</taxon>
        <taxon>Thermoleophilia</taxon>
        <taxon>Solirubrobacterales</taxon>
        <taxon>Solirubrobacteraceae</taxon>
        <taxon>environmental samples</taxon>
    </lineage>
</organism>
<evidence type="ECO:0000256" key="2">
    <source>
        <dbReference type="ARBA" id="ARBA00022630"/>
    </source>
</evidence>
<gene>
    <name evidence="7" type="ORF">AVDCRST_MAG85-1463</name>
</gene>
<comment type="similarity">
    <text evidence="1">Belongs to the GMC oxidoreductase family.</text>
</comment>
<dbReference type="GO" id="GO:0050660">
    <property type="term" value="F:flavin adenine dinucleotide binding"/>
    <property type="evidence" value="ECO:0007669"/>
    <property type="project" value="InterPro"/>
</dbReference>
<evidence type="ECO:0000256" key="4">
    <source>
        <dbReference type="ARBA" id="ARBA00023002"/>
    </source>
</evidence>
<dbReference type="PANTHER" id="PTHR46056:SF12">
    <property type="entry name" value="LONG-CHAIN-ALCOHOL OXIDASE"/>
    <property type="match status" value="1"/>
</dbReference>
<feature type="domain" description="Glucose-methanol-choline oxidoreductase N-terminal" evidence="5">
    <location>
        <begin position="209"/>
        <end position="419"/>
    </location>
</feature>
<dbReference type="Pfam" id="PF00732">
    <property type="entry name" value="GMC_oxred_N"/>
    <property type="match status" value="1"/>
</dbReference>